<reference evidence="2" key="2">
    <citation type="submission" date="2015-01" db="EMBL/GenBank/DDBJ databases">
        <title>Evolutionary Origins and Diversification of the Mycorrhizal Mutualists.</title>
        <authorList>
            <consortium name="DOE Joint Genome Institute"/>
            <consortium name="Mycorrhizal Genomics Consortium"/>
            <person name="Kohler A."/>
            <person name="Kuo A."/>
            <person name="Nagy L.G."/>
            <person name="Floudas D."/>
            <person name="Copeland A."/>
            <person name="Barry K.W."/>
            <person name="Cichocki N."/>
            <person name="Veneault-Fourrey C."/>
            <person name="LaButti K."/>
            <person name="Lindquist E.A."/>
            <person name="Lipzen A."/>
            <person name="Lundell T."/>
            <person name="Morin E."/>
            <person name="Murat C."/>
            <person name="Riley R."/>
            <person name="Ohm R."/>
            <person name="Sun H."/>
            <person name="Tunlid A."/>
            <person name="Henrissat B."/>
            <person name="Grigoriev I.V."/>
            <person name="Hibbett D.S."/>
            <person name="Martin F."/>
        </authorList>
    </citation>
    <scope>NUCLEOTIDE SEQUENCE [LARGE SCALE GENOMIC DNA]</scope>
    <source>
        <strain evidence="2">LaAM-08-1</strain>
    </source>
</reference>
<evidence type="ECO:0000313" key="2">
    <source>
        <dbReference type="Proteomes" id="UP000054477"/>
    </source>
</evidence>
<protein>
    <submittedName>
        <fullName evidence="1">Uncharacterized protein</fullName>
    </submittedName>
</protein>
<name>A0A0C9X4S8_9AGAR</name>
<organism evidence="1 2">
    <name type="scientific">Laccaria amethystina LaAM-08-1</name>
    <dbReference type="NCBI Taxonomy" id="1095629"/>
    <lineage>
        <taxon>Eukaryota</taxon>
        <taxon>Fungi</taxon>
        <taxon>Dikarya</taxon>
        <taxon>Basidiomycota</taxon>
        <taxon>Agaricomycotina</taxon>
        <taxon>Agaricomycetes</taxon>
        <taxon>Agaricomycetidae</taxon>
        <taxon>Agaricales</taxon>
        <taxon>Agaricineae</taxon>
        <taxon>Hydnangiaceae</taxon>
        <taxon>Laccaria</taxon>
    </lineage>
</organism>
<dbReference type="AlphaFoldDB" id="A0A0C9X4S8"/>
<dbReference type="OrthoDB" id="7289984at2759"/>
<keyword evidence="2" id="KW-1185">Reference proteome</keyword>
<dbReference type="HOGENOM" id="CLU_2705181_0_0_1"/>
<dbReference type="Proteomes" id="UP000054477">
    <property type="component" value="Unassembled WGS sequence"/>
</dbReference>
<accession>A0A0C9X4S8</accession>
<proteinExistence type="predicted"/>
<reference evidence="1 2" key="1">
    <citation type="submission" date="2014-04" db="EMBL/GenBank/DDBJ databases">
        <authorList>
            <consortium name="DOE Joint Genome Institute"/>
            <person name="Kuo A."/>
            <person name="Kohler A."/>
            <person name="Nagy L.G."/>
            <person name="Floudas D."/>
            <person name="Copeland A."/>
            <person name="Barry K.W."/>
            <person name="Cichocki N."/>
            <person name="Veneault-Fourrey C."/>
            <person name="LaButti K."/>
            <person name="Lindquist E.A."/>
            <person name="Lipzen A."/>
            <person name="Lundell T."/>
            <person name="Morin E."/>
            <person name="Murat C."/>
            <person name="Sun H."/>
            <person name="Tunlid A."/>
            <person name="Henrissat B."/>
            <person name="Grigoriev I.V."/>
            <person name="Hibbett D.S."/>
            <person name="Martin F."/>
            <person name="Nordberg H.P."/>
            <person name="Cantor M.N."/>
            <person name="Hua S.X."/>
        </authorList>
    </citation>
    <scope>NUCLEOTIDE SEQUENCE [LARGE SCALE GENOMIC DNA]</scope>
    <source>
        <strain evidence="1 2">LaAM-08-1</strain>
    </source>
</reference>
<sequence length="73" mass="8267">MIRRRGSQRDADCFTFRPIPPIMYTLQNIIISINTVTMSFVLPLSILRRSIPARTLSLAATADKDFKLDEGPD</sequence>
<dbReference type="EMBL" id="KN838725">
    <property type="protein sequence ID" value="KIJ96313.1"/>
    <property type="molecule type" value="Genomic_DNA"/>
</dbReference>
<evidence type="ECO:0000313" key="1">
    <source>
        <dbReference type="EMBL" id="KIJ96313.1"/>
    </source>
</evidence>
<gene>
    <name evidence="1" type="ORF">K443DRAFT_682390</name>
</gene>